<keyword evidence="1" id="KW-0472">Membrane</keyword>
<organism evidence="2">
    <name type="scientific">Siphoviridae sp. ctiOl67</name>
    <dbReference type="NCBI Taxonomy" id="2825622"/>
    <lineage>
        <taxon>Viruses</taxon>
        <taxon>Duplodnaviria</taxon>
        <taxon>Heunggongvirae</taxon>
        <taxon>Uroviricota</taxon>
        <taxon>Caudoviricetes</taxon>
    </lineage>
</organism>
<feature type="transmembrane region" description="Helical" evidence="1">
    <location>
        <begin position="7"/>
        <end position="27"/>
    </location>
</feature>
<keyword evidence="1" id="KW-0812">Transmembrane</keyword>
<accession>A0A8S5QJL6</accession>
<sequence>MIILGHCCMIIISVLIRRIMFIILIMMEMS</sequence>
<proteinExistence type="predicted"/>
<reference evidence="2" key="1">
    <citation type="journal article" date="2021" name="Proc. Natl. Acad. Sci. U.S.A.">
        <title>A Catalog of Tens of Thousands of Viruses from Human Metagenomes Reveals Hidden Associations with Chronic Diseases.</title>
        <authorList>
            <person name="Tisza M.J."/>
            <person name="Buck C.B."/>
        </authorList>
    </citation>
    <scope>NUCLEOTIDE SEQUENCE</scope>
    <source>
        <strain evidence="2">CtiOl67</strain>
    </source>
</reference>
<name>A0A8S5QJL6_9CAUD</name>
<evidence type="ECO:0000313" key="2">
    <source>
        <dbReference type="EMBL" id="DAE19027.1"/>
    </source>
</evidence>
<protein>
    <submittedName>
        <fullName evidence="2">Uncharacterized protein</fullName>
    </submittedName>
</protein>
<evidence type="ECO:0000256" key="1">
    <source>
        <dbReference type="SAM" id="Phobius"/>
    </source>
</evidence>
<keyword evidence="1" id="KW-1133">Transmembrane helix</keyword>
<dbReference type="EMBL" id="BK015666">
    <property type="protein sequence ID" value="DAE19027.1"/>
    <property type="molecule type" value="Genomic_DNA"/>
</dbReference>